<dbReference type="OrthoDB" id="3029470at2759"/>
<feature type="non-terminal residue" evidence="1">
    <location>
        <position position="1"/>
    </location>
</feature>
<dbReference type="Proteomes" id="UP000053841">
    <property type="component" value="Unassembled WGS sequence"/>
</dbReference>
<dbReference type="GeneID" id="19144044"/>
<gene>
    <name evidence="1" type="ORF">COCCADRAFT_110165</name>
</gene>
<keyword evidence="2" id="KW-1185">Reference proteome</keyword>
<dbReference type="RefSeq" id="XP_007717650.1">
    <property type="nucleotide sequence ID" value="XM_007719460.1"/>
</dbReference>
<sequence>SWHGFAMEPVTKRHVFHRHLACLCSSERLWQNVSYVEGGDDSNKRRFVTLYRANGALGAIHPLGLILDQEESTDMHHTFIHDTDITMNSRQIWLALKMILDGFVRMIDQSKVLAVKEDSCDEEQ</sequence>
<dbReference type="STRING" id="930089.W6XZ90"/>
<dbReference type="KEGG" id="bze:COCCADRAFT_110165"/>
<dbReference type="EMBL" id="KI964848">
    <property type="protein sequence ID" value="EUC28054.1"/>
    <property type="molecule type" value="Genomic_DNA"/>
</dbReference>
<organism evidence="1 2">
    <name type="scientific">Cochliobolus carbonum (strain 26-R-13)</name>
    <name type="common">Maize leaf spot fungus</name>
    <name type="synonym">Bipolaris zeicola</name>
    <dbReference type="NCBI Taxonomy" id="930089"/>
    <lineage>
        <taxon>Eukaryota</taxon>
        <taxon>Fungi</taxon>
        <taxon>Dikarya</taxon>
        <taxon>Ascomycota</taxon>
        <taxon>Pezizomycotina</taxon>
        <taxon>Dothideomycetes</taxon>
        <taxon>Pleosporomycetidae</taxon>
        <taxon>Pleosporales</taxon>
        <taxon>Pleosporineae</taxon>
        <taxon>Pleosporaceae</taxon>
        <taxon>Bipolaris</taxon>
    </lineage>
</organism>
<protein>
    <submittedName>
        <fullName evidence="1">Uncharacterized protein</fullName>
    </submittedName>
</protein>
<proteinExistence type="predicted"/>
<evidence type="ECO:0000313" key="2">
    <source>
        <dbReference type="Proteomes" id="UP000053841"/>
    </source>
</evidence>
<reference evidence="1 2" key="1">
    <citation type="journal article" date="2013" name="PLoS Genet.">
        <title>Comparative genome structure, secondary metabolite, and effector coding capacity across Cochliobolus pathogens.</title>
        <authorList>
            <person name="Condon B.J."/>
            <person name="Leng Y."/>
            <person name="Wu D."/>
            <person name="Bushley K.E."/>
            <person name="Ohm R.A."/>
            <person name="Otillar R."/>
            <person name="Martin J."/>
            <person name="Schackwitz W."/>
            <person name="Grimwood J."/>
            <person name="MohdZainudin N."/>
            <person name="Xue C."/>
            <person name="Wang R."/>
            <person name="Manning V.A."/>
            <person name="Dhillon B."/>
            <person name="Tu Z.J."/>
            <person name="Steffenson B.J."/>
            <person name="Salamov A."/>
            <person name="Sun H."/>
            <person name="Lowry S."/>
            <person name="LaButti K."/>
            <person name="Han J."/>
            <person name="Copeland A."/>
            <person name="Lindquist E."/>
            <person name="Barry K."/>
            <person name="Schmutz J."/>
            <person name="Baker S.E."/>
            <person name="Ciuffetti L.M."/>
            <person name="Grigoriev I.V."/>
            <person name="Zhong S."/>
            <person name="Turgeon B.G."/>
        </authorList>
    </citation>
    <scope>NUCLEOTIDE SEQUENCE [LARGE SCALE GENOMIC DNA]</scope>
    <source>
        <strain evidence="1 2">26-R-13</strain>
    </source>
</reference>
<name>W6XZ90_COCC2</name>
<accession>W6XZ90</accession>
<dbReference type="AlphaFoldDB" id="W6XZ90"/>
<dbReference type="HOGENOM" id="CLU_2009318_0_0_1"/>
<evidence type="ECO:0000313" key="1">
    <source>
        <dbReference type="EMBL" id="EUC28054.1"/>
    </source>
</evidence>